<protein>
    <submittedName>
        <fullName evidence="3">Putative DNA topoisomerase</fullName>
        <ecNumber evidence="3">5.99.1.2</ecNumber>
    </submittedName>
</protein>
<dbReference type="STRING" id="74649.A0A2P6QYE7"/>
<dbReference type="GO" id="GO:0006265">
    <property type="term" value="P:DNA topological change"/>
    <property type="evidence" value="ECO:0007669"/>
    <property type="project" value="InterPro"/>
</dbReference>
<dbReference type="GO" id="GO:0005730">
    <property type="term" value="C:nucleolus"/>
    <property type="evidence" value="ECO:0007669"/>
    <property type="project" value="TreeGrafter"/>
</dbReference>
<dbReference type="EC" id="5.99.1.2" evidence="3"/>
<keyword evidence="3" id="KW-0413">Isomerase</keyword>
<dbReference type="GO" id="GO:0007059">
    <property type="term" value="P:chromosome segregation"/>
    <property type="evidence" value="ECO:0007669"/>
    <property type="project" value="TreeGrafter"/>
</dbReference>
<dbReference type="GO" id="GO:0006260">
    <property type="term" value="P:DNA replication"/>
    <property type="evidence" value="ECO:0007669"/>
    <property type="project" value="TreeGrafter"/>
</dbReference>
<accession>A0A2P6QYE7</accession>
<dbReference type="GO" id="GO:0003677">
    <property type="term" value="F:DNA binding"/>
    <property type="evidence" value="ECO:0007669"/>
    <property type="project" value="UniProtKB-UniRule"/>
</dbReference>
<organism evidence="3 4">
    <name type="scientific">Rosa chinensis</name>
    <name type="common">China rose</name>
    <dbReference type="NCBI Taxonomy" id="74649"/>
    <lineage>
        <taxon>Eukaryota</taxon>
        <taxon>Viridiplantae</taxon>
        <taxon>Streptophyta</taxon>
        <taxon>Embryophyta</taxon>
        <taxon>Tracheophyta</taxon>
        <taxon>Spermatophyta</taxon>
        <taxon>Magnoliopsida</taxon>
        <taxon>eudicotyledons</taxon>
        <taxon>Gunneridae</taxon>
        <taxon>Pentapetalae</taxon>
        <taxon>rosids</taxon>
        <taxon>fabids</taxon>
        <taxon>Rosales</taxon>
        <taxon>Rosaceae</taxon>
        <taxon>Rosoideae</taxon>
        <taxon>Rosoideae incertae sedis</taxon>
        <taxon>Rosa</taxon>
    </lineage>
</organism>
<dbReference type="PANTHER" id="PTHR10290:SF23">
    <property type="entry name" value="DNA TOPOISOMERASE 1 BETA"/>
    <property type="match status" value="1"/>
</dbReference>
<dbReference type="EMBL" id="PDCK01000042">
    <property type="protein sequence ID" value="PRQ39129.1"/>
    <property type="molecule type" value="Genomic_DNA"/>
</dbReference>
<dbReference type="SUPFAM" id="SSF56349">
    <property type="entry name" value="DNA breaking-rejoining enzymes"/>
    <property type="match status" value="1"/>
</dbReference>
<evidence type="ECO:0000259" key="2">
    <source>
        <dbReference type="Pfam" id="PF01028"/>
    </source>
</evidence>
<comment type="caution">
    <text evidence="3">The sequence shown here is derived from an EMBL/GenBank/DDBJ whole genome shotgun (WGS) entry which is preliminary data.</text>
</comment>
<keyword evidence="4" id="KW-1185">Reference proteome</keyword>
<sequence>MMKNVILHEPSCLEFRFTGKTSVDYENEVEVENLMFNCIEEFHLGKSPEDNLFDKLDDKKLNRYLQNLGKPFGLHFTAKTFRVFRASEMMDDLLNKRVEGENRRR</sequence>
<evidence type="ECO:0000256" key="1">
    <source>
        <dbReference type="PROSITE-ProRule" id="PRU01382"/>
    </source>
</evidence>
<dbReference type="Gene3D" id="3.90.15.10">
    <property type="entry name" value="Topoisomerase I, Chain A, domain 3"/>
    <property type="match status" value="1"/>
</dbReference>
<gene>
    <name evidence="3" type="ORF">RchiOBHm_Chr4g0421661</name>
</gene>
<dbReference type="AlphaFoldDB" id="A0A2P6QYE7"/>
<dbReference type="Gramene" id="PRQ39129">
    <property type="protein sequence ID" value="PRQ39129"/>
    <property type="gene ID" value="RchiOBHm_Chr4g0421661"/>
</dbReference>
<dbReference type="GO" id="GO:0003917">
    <property type="term" value="F:DNA topoisomerase type I (single strand cut, ATP-independent) activity"/>
    <property type="evidence" value="ECO:0007669"/>
    <property type="project" value="InterPro"/>
</dbReference>
<evidence type="ECO:0000313" key="4">
    <source>
        <dbReference type="Proteomes" id="UP000238479"/>
    </source>
</evidence>
<name>A0A2P6QYE7_ROSCH</name>
<dbReference type="PANTHER" id="PTHR10290">
    <property type="entry name" value="DNA TOPOISOMERASE I"/>
    <property type="match status" value="1"/>
</dbReference>
<dbReference type="InterPro" id="IPR051062">
    <property type="entry name" value="Topoisomerase_IB"/>
</dbReference>
<dbReference type="InterPro" id="IPR014711">
    <property type="entry name" value="TopoI_cat_a-hlx-sub_euk"/>
</dbReference>
<reference evidence="3 4" key="1">
    <citation type="journal article" date="2018" name="Nat. Genet.">
        <title>The Rosa genome provides new insights in the design of modern roses.</title>
        <authorList>
            <person name="Bendahmane M."/>
        </authorList>
    </citation>
    <scope>NUCLEOTIDE SEQUENCE [LARGE SCALE GENOMIC DNA]</scope>
    <source>
        <strain evidence="4">cv. Old Blush</strain>
    </source>
</reference>
<proteinExistence type="predicted"/>
<dbReference type="InterPro" id="IPR011010">
    <property type="entry name" value="DNA_brk_join_enz"/>
</dbReference>
<dbReference type="Proteomes" id="UP000238479">
    <property type="component" value="Chromosome 4"/>
</dbReference>
<dbReference type="OMA" id="FRASEMM"/>
<feature type="domain" description="DNA topoisomerase I catalytic core eukaryotic-type" evidence="2">
    <location>
        <begin position="3"/>
        <end position="97"/>
    </location>
</feature>
<dbReference type="PROSITE" id="PS52038">
    <property type="entry name" value="TOPO_IB_2"/>
    <property type="match status" value="1"/>
</dbReference>
<dbReference type="Pfam" id="PF01028">
    <property type="entry name" value="Topoisom_I"/>
    <property type="match status" value="1"/>
</dbReference>
<comment type="caution">
    <text evidence="1">Lacks conserved residue(s) required for the propagation of feature annotation.</text>
</comment>
<keyword evidence="1" id="KW-0238">DNA-binding</keyword>
<evidence type="ECO:0000313" key="3">
    <source>
        <dbReference type="EMBL" id="PRQ39129.1"/>
    </source>
</evidence>
<dbReference type="InterPro" id="IPR013500">
    <property type="entry name" value="TopoI_cat_euk"/>
</dbReference>